<dbReference type="Proteomes" id="UP001551210">
    <property type="component" value="Unassembled WGS sequence"/>
</dbReference>
<dbReference type="InterPro" id="IPR003029">
    <property type="entry name" value="S1_domain"/>
</dbReference>
<dbReference type="PROSITE" id="PS50126">
    <property type="entry name" value="S1"/>
    <property type="match status" value="1"/>
</dbReference>
<dbReference type="SUPFAM" id="SSF50249">
    <property type="entry name" value="Nucleic acid-binding proteins"/>
    <property type="match status" value="1"/>
</dbReference>
<proteinExistence type="predicted"/>
<keyword evidence="4" id="KW-1185">Reference proteome</keyword>
<evidence type="ECO:0000256" key="1">
    <source>
        <dbReference type="SAM" id="MobiDB-lite"/>
    </source>
</evidence>
<evidence type="ECO:0000313" key="4">
    <source>
        <dbReference type="Proteomes" id="UP001551210"/>
    </source>
</evidence>
<feature type="domain" description="S1 motif" evidence="2">
    <location>
        <begin position="2"/>
        <end position="73"/>
    </location>
</feature>
<dbReference type="Gene3D" id="2.40.50.140">
    <property type="entry name" value="Nucleic acid-binding proteins"/>
    <property type="match status" value="1"/>
</dbReference>
<evidence type="ECO:0000259" key="2">
    <source>
        <dbReference type="PROSITE" id="PS50126"/>
    </source>
</evidence>
<dbReference type="CDD" id="cd00164">
    <property type="entry name" value="S1_like"/>
    <property type="match status" value="1"/>
</dbReference>
<gene>
    <name evidence="3" type="ORF">AB0A76_25395</name>
</gene>
<dbReference type="Pfam" id="PF00575">
    <property type="entry name" value="S1"/>
    <property type="match status" value="1"/>
</dbReference>
<sequence length="83" mass="8729">MGQELRGTVEEVLSFGIIVDLGDGISGLVPFREVHGRRSAVNPVEDFEVGGKIAAVVTEIDPPTRRPAGFASPGRRVAGTKVS</sequence>
<dbReference type="InterPro" id="IPR012340">
    <property type="entry name" value="NA-bd_OB-fold"/>
</dbReference>
<dbReference type="SMART" id="SM00316">
    <property type="entry name" value="S1"/>
    <property type="match status" value="1"/>
</dbReference>
<dbReference type="RefSeq" id="WP_359212547.1">
    <property type="nucleotide sequence ID" value="NZ_JBEZAM010000043.1"/>
</dbReference>
<comment type="caution">
    <text evidence="3">The sequence shown here is derived from an EMBL/GenBank/DDBJ whole genome shotgun (WGS) entry which is preliminary data.</text>
</comment>
<evidence type="ECO:0000313" key="3">
    <source>
        <dbReference type="EMBL" id="MEU7296504.1"/>
    </source>
</evidence>
<name>A0ABV3D200_STREX</name>
<protein>
    <submittedName>
        <fullName evidence="3">S1 RNA-binding domain-containing protein</fullName>
    </submittedName>
</protein>
<reference evidence="3 4" key="1">
    <citation type="submission" date="2024-06" db="EMBL/GenBank/DDBJ databases">
        <title>The Natural Products Discovery Center: Release of the First 8490 Sequenced Strains for Exploring Actinobacteria Biosynthetic Diversity.</title>
        <authorList>
            <person name="Kalkreuter E."/>
            <person name="Kautsar S.A."/>
            <person name="Yang D."/>
            <person name="Bader C.D."/>
            <person name="Teijaro C.N."/>
            <person name="Fluegel L."/>
            <person name="Davis C.M."/>
            <person name="Simpson J.R."/>
            <person name="Lauterbach L."/>
            <person name="Steele A.D."/>
            <person name="Gui C."/>
            <person name="Meng S."/>
            <person name="Li G."/>
            <person name="Viehrig K."/>
            <person name="Ye F."/>
            <person name="Su P."/>
            <person name="Kiefer A.F."/>
            <person name="Nichols A."/>
            <person name="Cepeda A.J."/>
            <person name="Yan W."/>
            <person name="Fan B."/>
            <person name="Jiang Y."/>
            <person name="Adhikari A."/>
            <person name="Zheng C.-J."/>
            <person name="Schuster L."/>
            <person name="Cowan T.M."/>
            <person name="Smanski M.J."/>
            <person name="Chevrette M.G."/>
            <person name="De Carvalho L.P.S."/>
            <person name="Shen B."/>
        </authorList>
    </citation>
    <scope>NUCLEOTIDE SEQUENCE [LARGE SCALE GENOMIC DNA]</scope>
    <source>
        <strain evidence="3 4">NPDC045705</strain>
    </source>
</reference>
<dbReference type="EMBL" id="JBEZAM010000043">
    <property type="protein sequence ID" value="MEU7296504.1"/>
    <property type="molecule type" value="Genomic_DNA"/>
</dbReference>
<accession>A0ABV3D200</accession>
<feature type="region of interest" description="Disordered" evidence="1">
    <location>
        <begin position="64"/>
        <end position="83"/>
    </location>
</feature>
<organism evidence="3 4">
    <name type="scientific">Streptomyces exfoliatus</name>
    <name type="common">Streptomyces hydrogenans</name>
    <dbReference type="NCBI Taxonomy" id="1905"/>
    <lineage>
        <taxon>Bacteria</taxon>
        <taxon>Bacillati</taxon>
        <taxon>Actinomycetota</taxon>
        <taxon>Actinomycetes</taxon>
        <taxon>Kitasatosporales</taxon>
        <taxon>Streptomycetaceae</taxon>
        <taxon>Streptomyces</taxon>
    </lineage>
</organism>